<proteinExistence type="predicted"/>
<keyword evidence="2" id="KW-1185">Reference proteome</keyword>
<dbReference type="EMBL" id="PDUG01000001">
    <property type="protein sequence ID" value="PIC55199.1"/>
    <property type="molecule type" value="Genomic_DNA"/>
</dbReference>
<protein>
    <recommendedName>
        <fullName evidence="3">USP domain-containing protein</fullName>
    </recommendedName>
</protein>
<comment type="caution">
    <text evidence="1">The sequence shown here is derived from an EMBL/GenBank/DDBJ whole genome shotgun (WGS) entry which is preliminary data.</text>
</comment>
<evidence type="ECO:0000313" key="2">
    <source>
        <dbReference type="Proteomes" id="UP000230233"/>
    </source>
</evidence>
<accession>A0A2G5VTQ9</accession>
<reference evidence="2" key="1">
    <citation type="submission" date="2017-10" db="EMBL/GenBank/DDBJ databases">
        <title>Rapid genome shrinkage in a self-fertile nematode reveals novel sperm competition proteins.</title>
        <authorList>
            <person name="Yin D."/>
            <person name="Schwarz E.M."/>
            <person name="Thomas C.G."/>
            <person name="Felde R.L."/>
            <person name="Korf I.F."/>
            <person name="Cutter A.D."/>
            <person name="Schartner C.M."/>
            <person name="Ralston E.J."/>
            <person name="Meyer B.J."/>
            <person name="Haag E.S."/>
        </authorList>
    </citation>
    <scope>NUCLEOTIDE SEQUENCE [LARGE SCALE GENOMIC DNA]</scope>
    <source>
        <strain evidence="2">JU1422</strain>
    </source>
</reference>
<dbReference type="Proteomes" id="UP000230233">
    <property type="component" value="Chromosome I"/>
</dbReference>
<dbReference type="AlphaFoldDB" id="A0A2G5VTQ9"/>
<sequence length="206" mass="23096">MTFTDTFAQILQFIISIVAPSFDGLATNPEALPGAEKEHLYRERMRMVFQKLPISLRDTFFLTKTVQLNCADLSCERSFGHIQTGHYPTLMLELTSQKTVQFLLDNLQMEKEGECGWEGCTGHIKRTTTLGTSSFLIIENLNEPSKRGVDGNNSGNTMITIGNNTYYLKGLVYMKNGCVVVVRDTEGGAMPAPGKWYYAIYQNTNL</sequence>
<evidence type="ECO:0008006" key="3">
    <source>
        <dbReference type="Google" id="ProtNLM"/>
    </source>
</evidence>
<evidence type="ECO:0000313" key="1">
    <source>
        <dbReference type="EMBL" id="PIC55199.1"/>
    </source>
</evidence>
<gene>
    <name evidence="1" type="primary">Cnig_chr_I.g572</name>
    <name evidence="1" type="ORF">B9Z55_000572</name>
</gene>
<name>A0A2G5VTQ9_9PELO</name>
<organism evidence="1 2">
    <name type="scientific">Caenorhabditis nigoni</name>
    <dbReference type="NCBI Taxonomy" id="1611254"/>
    <lineage>
        <taxon>Eukaryota</taxon>
        <taxon>Metazoa</taxon>
        <taxon>Ecdysozoa</taxon>
        <taxon>Nematoda</taxon>
        <taxon>Chromadorea</taxon>
        <taxon>Rhabditida</taxon>
        <taxon>Rhabditina</taxon>
        <taxon>Rhabditomorpha</taxon>
        <taxon>Rhabditoidea</taxon>
        <taxon>Rhabditidae</taxon>
        <taxon>Peloderinae</taxon>
        <taxon>Caenorhabditis</taxon>
    </lineage>
</organism>